<protein>
    <recommendedName>
        <fullName evidence="2">Putative zinc-finger domain-containing protein</fullName>
    </recommendedName>
</protein>
<reference evidence="3 4" key="1">
    <citation type="submission" date="2017-03" db="EMBL/GenBank/DDBJ databases">
        <title>Genome sequence of Geothermobacter sp. EPR-M, Deep-Sea Iron Reducer.</title>
        <authorList>
            <person name="Tully B."/>
            <person name="Savalia P."/>
            <person name="Abuyen K."/>
            <person name="Baughan C."/>
            <person name="Romero E."/>
            <person name="Ronkowski C."/>
            <person name="Torres B."/>
            <person name="Tremblay J."/>
            <person name="Trujillo A."/>
            <person name="Tyler M."/>
            <person name="Perez-Rodriguez I."/>
            <person name="Amend J."/>
        </authorList>
    </citation>
    <scope>NUCLEOTIDE SEQUENCE [LARGE SCALE GENOMIC DNA]</scope>
    <source>
        <strain evidence="3 4">EPR-M</strain>
    </source>
</reference>
<evidence type="ECO:0000313" key="3">
    <source>
        <dbReference type="EMBL" id="ORJ62074.1"/>
    </source>
</evidence>
<dbReference type="EMBL" id="NAAD01000004">
    <property type="protein sequence ID" value="ORJ62074.1"/>
    <property type="molecule type" value="Genomic_DNA"/>
</dbReference>
<dbReference type="RefSeq" id="WP_085009628.1">
    <property type="nucleotide sequence ID" value="NZ_NAAD01000004.1"/>
</dbReference>
<keyword evidence="1" id="KW-0472">Membrane</keyword>
<dbReference type="Gene3D" id="1.10.10.1320">
    <property type="entry name" value="Anti-sigma factor, zinc-finger domain"/>
    <property type="match status" value="1"/>
</dbReference>
<evidence type="ECO:0000313" key="4">
    <source>
        <dbReference type="Proteomes" id="UP000193136"/>
    </source>
</evidence>
<dbReference type="AlphaFoldDB" id="A0A1X0YAQ4"/>
<sequence>MKRTDCQPELLTLYHYHELEETERQRVADHLADCSACRKELEELNRVLRLADTGRLEISNLERQQFTQRVSAAGRGRKRSRIPAWGLALSSATALGLTLILLRPGITPQPQPPQQQSSPIFADIDMLQNFDMLDDLDLLENLDLLQEMGDLG</sequence>
<keyword evidence="4" id="KW-1185">Reference proteome</keyword>
<dbReference type="Pfam" id="PF13490">
    <property type="entry name" value="zf-HC2"/>
    <property type="match status" value="1"/>
</dbReference>
<dbReference type="OrthoDB" id="5421417at2"/>
<feature type="transmembrane region" description="Helical" evidence="1">
    <location>
        <begin position="84"/>
        <end position="102"/>
    </location>
</feature>
<organism evidence="3 4">
    <name type="scientific">Geothermobacter hydrogeniphilus</name>
    <dbReference type="NCBI Taxonomy" id="1969733"/>
    <lineage>
        <taxon>Bacteria</taxon>
        <taxon>Pseudomonadati</taxon>
        <taxon>Thermodesulfobacteriota</taxon>
        <taxon>Desulfuromonadia</taxon>
        <taxon>Desulfuromonadales</taxon>
        <taxon>Geothermobacteraceae</taxon>
        <taxon>Geothermobacter</taxon>
    </lineage>
</organism>
<accession>A0A1X0YAQ4</accession>
<dbReference type="Proteomes" id="UP000193136">
    <property type="component" value="Unassembled WGS sequence"/>
</dbReference>
<dbReference type="InterPro" id="IPR027383">
    <property type="entry name" value="Znf_put"/>
</dbReference>
<dbReference type="InterPro" id="IPR041916">
    <property type="entry name" value="Anti_sigma_zinc_sf"/>
</dbReference>
<comment type="caution">
    <text evidence="3">The sequence shown here is derived from an EMBL/GenBank/DDBJ whole genome shotgun (WGS) entry which is preliminary data.</text>
</comment>
<dbReference type="STRING" id="1969733.B5V00_04805"/>
<keyword evidence="1" id="KW-0812">Transmembrane</keyword>
<proteinExistence type="predicted"/>
<evidence type="ECO:0000256" key="1">
    <source>
        <dbReference type="SAM" id="Phobius"/>
    </source>
</evidence>
<evidence type="ECO:0000259" key="2">
    <source>
        <dbReference type="Pfam" id="PF13490"/>
    </source>
</evidence>
<feature type="domain" description="Putative zinc-finger" evidence="2">
    <location>
        <begin position="9"/>
        <end position="38"/>
    </location>
</feature>
<keyword evidence="1" id="KW-1133">Transmembrane helix</keyword>
<name>A0A1X0YAQ4_9BACT</name>
<gene>
    <name evidence="3" type="ORF">B5V00_04805</name>
</gene>